<dbReference type="AlphaFoldDB" id="A0A3L8DQU5"/>
<feature type="region of interest" description="Disordered" evidence="1">
    <location>
        <begin position="239"/>
        <end position="271"/>
    </location>
</feature>
<sequence>MNEVRMLPIVMRRLFSRKAAKPTRSRKPEMSSELKEPSLAGIRGKLRLIEEEDMEIFDAEDMSEFESDFMNVSESHRMHEREMWQNKERLKQQITAQKYFKEKEPRFLTFAETNLIRKLHETDPEEWTIERLSESFPALPETVQKILKAKWAPKSVDRVIQYDNAVVDNWKKFQTGKLPVSPMLGKHLAKFKNRKIILTDRESLAKQFVTPKPEFAKPKSQLFSNIVQSCLNERQSDERLLPQGDNSNGASTTPEHSHQTHDSSSINIKSDESSFAVEDSEEFTSSKNRNLALLSQADSKKYDLTLSNRKKETKHDDALPFNEFVKAKLEDIYKECPQEGMVLLDVYKKQLRAATDAAEVSAEETTESKLVRKSDKSERAVSKRESKALDFTSTKEDAVDTYVKAWNKKADTQLEYAKPIKIAKHLHKPGMTYRINDCYYDDDGEFLYRVPGGLTSNPTTFGPLTNLPDYSFKDGRPTPLGTRQKTRMDTQKQYAERIVKLVSEIDYAVDRHARQQEEEKRERQRILDSKLKPKGDLLLQESKVKKSSSSN</sequence>
<organism evidence="2">
    <name type="scientific">Ooceraea biroi</name>
    <name type="common">Clonal raider ant</name>
    <name type="synonym">Cerapachys biroi</name>
    <dbReference type="NCBI Taxonomy" id="2015173"/>
    <lineage>
        <taxon>Eukaryota</taxon>
        <taxon>Metazoa</taxon>
        <taxon>Ecdysozoa</taxon>
        <taxon>Arthropoda</taxon>
        <taxon>Hexapoda</taxon>
        <taxon>Insecta</taxon>
        <taxon>Pterygota</taxon>
        <taxon>Neoptera</taxon>
        <taxon>Endopterygota</taxon>
        <taxon>Hymenoptera</taxon>
        <taxon>Apocrita</taxon>
        <taxon>Aculeata</taxon>
        <taxon>Formicoidea</taxon>
        <taxon>Formicidae</taxon>
        <taxon>Dorylinae</taxon>
        <taxon>Ooceraea</taxon>
    </lineage>
</organism>
<reference evidence="2" key="1">
    <citation type="journal article" date="2018" name="Genome Res.">
        <title>The genomic architecture and molecular evolution of ant odorant receptors.</title>
        <authorList>
            <person name="McKenzie S.K."/>
            <person name="Kronauer D.J.C."/>
        </authorList>
    </citation>
    <scope>NUCLEOTIDE SEQUENCE [LARGE SCALE GENOMIC DNA]</scope>
    <source>
        <strain evidence="2">Clonal line C1</strain>
    </source>
</reference>
<dbReference type="GO" id="GO:0032543">
    <property type="term" value="P:mitochondrial translation"/>
    <property type="evidence" value="ECO:0007669"/>
    <property type="project" value="InterPro"/>
</dbReference>
<dbReference type="GO" id="GO:0005762">
    <property type="term" value="C:mitochondrial large ribosomal subunit"/>
    <property type="evidence" value="ECO:0007669"/>
    <property type="project" value="InterPro"/>
</dbReference>
<dbReference type="Pfam" id="PF06413">
    <property type="entry name" value="Neugrin"/>
    <property type="match status" value="1"/>
</dbReference>
<dbReference type="PANTHER" id="PTHR13475:SF3">
    <property type="entry name" value="NEUGRIN"/>
    <property type="match status" value="1"/>
</dbReference>
<dbReference type="InterPro" id="IPR010487">
    <property type="entry name" value="NGRN/Rrg9"/>
</dbReference>
<reference evidence="2" key="2">
    <citation type="submission" date="2018-07" db="EMBL/GenBank/DDBJ databases">
        <authorList>
            <person name="Mckenzie S.K."/>
            <person name="Kronauer D.J.C."/>
        </authorList>
    </citation>
    <scope>NUCLEOTIDE SEQUENCE</scope>
    <source>
        <strain evidence="2">Clonal line C1</strain>
    </source>
</reference>
<dbReference type="EMBL" id="QOIP01000005">
    <property type="protein sequence ID" value="RLU22820.1"/>
    <property type="molecule type" value="Genomic_DNA"/>
</dbReference>
<name>A0A3L8DQU5_OOCBI</name>
<accession>A0A3L8DQU5</accession>
<evidence type="ECO:0000256" key="1">
    <source>
        <dbReference type="SAM" id="MobiDB-lite"/>
    </source>
</evidence>
<proteinExistence type="predicted"/>
<feature type="region of interest" description="Disordered" evidence="1">
    <location>
        <begin position="18"/>
        <end position="37"/>
    </location>
</feature>
<feature type="region of interest" description="Disordered" evidence="1">
    <location>
        <begin position="512"/>
        <end position="532"/>
    </location>
</feature>
<dbReference type="OrthoDB" id="6415470at2759"/>
<evidence type="ECO:0000313" key="2">
    <source>
        <dbReference type="EMBL" id="RLU22820.1"/>
    </source>
</evidence>
<protein>
    <submittedName>
        <fullName evidence="2">Uncharacterized protein</fullName>
    </submittedName>
</protein>
<dbReference type="Pfam" id="PF18699">
    <property type="entry name" value="MRPL52"/>
    <property type="match status" value="1"/>
</dbReference>
<dbReference type="GO" id="GO:0005634">
    <property type="term" value="C:nucleus"/>
    <property type="evidence" value="ECO:0007669"/>
    <property type="project" value="TreeGrafter"/>
</dbReference>
<dbReference type="PANTHER" id="PTHR13475">
    <property type="entry name" value="NEUGRIN"/>
    <property type="match status" value="1"/>
</dbReference>
<feature type="compositionally biased region" description="Polar residues" evidence="1">
    <location>
        <begin position="244"/>
        <end position="254"/>
    </location>
</feature>
<feature type="compositionally biased region" description="Basic and acidic residues" evidence="1">
    <location>
        <begin position="26"/>
        <end position="36"/>
    </location>
</feature>
<dbReference type="Proteomes" id="UP000279307">
    <property type="component" value="Chromosome 5"/>
</dbReference>
<gene>
    <name evidence="2" type="ORF">DMN91_005098</name>
</gene>
<comment type="caution">
    <text evidence="2">The sequence shown here is derived from an EMBL/GenBank/DDBJ whole genome shotgun (WGS) entry which is preliminary data.</text>
</comment>
<dbReference type="InterPro" id="IPR034596">
    <property type="entry name" value="Ribosomal_mL52"/>
</dbReference>
<dbReference type="GO" id="GO:0003735">
    <property type="term" value="F:structural constituent of ribosome"/>
    <property type="evidence" value="ECO:0007669"/>
    <property type="project" value="InterPro"/>
</dbReference>